<sequence length="566" mass="67300">MRYSHWNPKFIRGNKHLIKFSSISNAESKPFQFETHLTVRSEKTYNKTDLPIEFKVSPESLLHLAARVVDALPLPDVYRWTNGDVCNWLKRFGYPHYEHTFRTNLITGRKLLLIDANALCAMNIQNFSDIKRLAKGIRQLFYFEMIKFMRSISLPPQHHYELYKLFQTKSGYAHIKRSDLWCQLKLLREKSKYPCHWDIIEHWLSRETRDRELFGALMRVLYGASDEKFVQSNENLFDGIPIRSKVDKYEYGDVSFLRMEGETFNKNSLPIVFRVSPDTLLNLTSNLVDKLPLPSVYEWTIEDVCRWIRKYGYPHYQNTFRVNLVSGRKLLLIDANALAAMNIKNFNDIKHIAYGIRQLFHFEMTKFMRSIALPSQYYYELYKLFRKKTGRTYDITKRTELWRRMQLIRESKPYLSHWETLEQWLTHTHEPESAEIIAGTPHYRLYECKTAKSTTKHFPPKKGTIICTCMPPCFCHHKETYFQPPTVFTLLKSTRAPDVNYVCHKKFCGDRMPPCTCHWKSANFKFEQILTCLRRELPLRYGPDHRRQTQMHSFMNESLLSRTTLI</sequence>
<dbReference type="SMART" id="SM00454">
    <property type="entry name" value="SAM"/>
    <property type="match status" value="2"/>
</dbReference>
<evidence type="ECO:0000313" key="3">
    <source>
        <dbReference type="RefSeq" id="XP_011202530.2"/>
    </source>
</evidence>
<protein>
    <submittedName>
        <fullName evidence="3">Uncharacterized protein LOC105225656</fullName>
    </submittedName>
</protein>
<dbReference type="PANTHER" id="PTHR46829:SF1">
    <property type="entry name" value="STERILE ALPHA MOTIF DOMAIN-CONTAINING PROTEIN 15"/>
    <property type="match status" value="1"/>
</dbReference>
<keyword evidence="2" id="KW-1185">Reference proteome</keyword>
<dbReference type="PROSITE" id="PS50105">
    <property type="entry name" value="SAM_DOMAIN"/>
    <property type="match status" value="2"/>
</dbReference>
<dbReference type="InterPro" id="IPR001660">
    <property type="entry name" value="SAM"/>
</dbReference>
<proteinExistence type="predicted"/>
<organism evidence="2 3">
    <name type="scientific">Bactrocera dorsalis</name>
    <name type="common">Oriental fruit fly</name>
    <name type="synonym">Dacus dorsalis</name>
    <dbReference type="NCBI Taxonomy" id="27457"/>
    <lineage>
        <taxon>Eukaryota</taxon>
        <taxon>Metazoa</taxon>
        <taxon>Ecdysozoa</taxon>
        <taxon>Arthropoda</taxon>
        <taxon>Hexapoda</taxon>
        <taxon>Insecta</taxon>
        <taxon>Pterygota</taxon>
        <taxon>Neoptera</taxon>
        <taxon>Endopterygota</taxon>
        <taxon>Diptera</taxon>
        <taxon>Brachycera</taxon>
        <taxon>Muscomorpha</taxon>
        <taxon>Tephritoidea</taxon>
        <taxon>Tephritidae</taxon>
        <taxon>Bactrocera</taxon>
        <taxon>Bactrocera</taxon>
    </lineage>
</organism>
<dbReference type="OrthoDB" id="6133291at2759"/>
<evidence type="ECO:0000259" key="1">
    <source>
        <dbReference type="PROSITE" id="PS50105"/>
    </source>
</evidence>
<dbReference type="InterPro" id="IPR013761">
    <property type="entry name" value="SAM/pointed_sf"/>
</dbReference>
<feature type="domain" description="SAM" evidence="1">
    <location>
        <begin position="299"/>
        <end position="362"/>
    </location>
</feature>
<evidence type="ECO:0000313" key="2">
    <source>
        <dbReference type="Proteomes" id="UP001652620"/>
    </source>
</evidence>
<dbReference type="Gene3D" id="1.10.150.50">
    <property type="entry name" value="Transcription Factor, Ets-1"/>
    <property type="match status" value="2"/>
</dbReference>
<dbReference type="RefSeq" id="XP_011202530.2">
    <property type="nucleotide sequence ID" value="XM_011204228.4"/>
</dbReference>
<feature type="domain" description="SAM" evidence="1">
    <location>
        <begin position="80"/>
        <end position="143"/>
    </location>
</feature>
<gene>
    <name evidence="3" type="primary">LOC105225656</name>
</gene>
<reference evidence="2" key="1">
    <citation type="submission" date="2025-05" db="UniProtKB">
        <authorList>
            <consortium name="RefSeq"/>
        </authorList>
    </citation>
    <scope>NUCLEOTIDE SEQUENCE [LARGE SCALE GENOMIC DNA]</scope>
</reference>
<reference evidence="3" key="2">
    <citation type="submission" date="2025-08" db="UniProtKB">
        <authorList>
            <consortium name="RefSeq"/>
        </authorList>
    </citation>
    <scope>IDENTIFICATION</scope>
    <source>
        <tissue evidence="3">Adult</tissue>
    </source>
</reference>
<accession>A0A9B2LAC9</accession>
<dbReference type="SUPFAM" id="SSF47769">
    <property type="entry name" value="SAM/Pointed domain"/>
    <property type="match status" value="2"/>
</dbReference>
<dbReference type="Proteomes" id="UP001652620">
    <property type="component" value="Chromosome 1"/>
</dbReference>
<dbReference type="PANTHER" id="PTHR46829">
    <property type="entry name" value="STERILE ALPHA MOTIF DOMAIN-CONTAINING PROTEIN 15"/>
    <property type="match status" value="1"/>
</dbReference>
<name>A0A9B2LAC9_BACDO</name>
<dbReference type="GeneID" id="105225656"/>
<dbReference type="Pfam" id="PF00536">
    <property type="entry name" value="SAM_1"/>
    <property type="match status" value="2"/>
</dbReference>